<feature type="transmembrane region" description="Helical" evidence="5">
    <location>
        <begin position="180"/>
        <end position="200"/>
    </location>
</feature>
<name>A0AAJ6BNF9_9SPHN</name>
<dbReference type="PROSITE" id="PS50244">
    <property type="entry name" value="S5A_REDUCTASE"/>
    <property type="match status" value="1"/>
</dbReference>
<protein>
    <submittedName>
        <fullName evidence="7">Methyltransferase</fullName>
    </submittedName>
</protein>
<sequence length="293" mass="31774">MIFVRDLGAMERFYRDIVGLVPVETSRQADWVEFEGGFSLHRIPQHILGGLSPLGGDLRESGSTKLGFSVASVAAEVARLRGLGVPVIERPWGGFDFTDPEGNIGELEGPPGAVQTVPPMTLEPASEPEPLSAPESQPAKHGLFDHRIPPLVVTLLFCWLMGAIAGMAPFASLILPMRGLVAGPIALVGLLLMLIASVQFRSARTTVDPLHPAAARLLVTGGLFRLSRNPIYLGMLVVLLGWAVFLGNPLTLLGAWLFTLFLGRFQILPEERALRAQFGDELDAYAARVRRWI</sequence>
<dbReference type="PANTHER" id="PTHR12714:SF24">
    <property type="entry name" value="SLR1182 PROTEIN"/>
    <property type="match status" value="1"/>
</dbReference>
<evidence type="ECO:0000313" key="8">
    <source>
        <dbReference type="Proteomes" id="UP001218362"/>
    </source>
</evidence>
<evidence type="ECO:0000256" key="1">
    <source>
        <dbReference type="ARBA" id="ARBA00004127"/>
    </source>
</evidence>
<dbReference type="EMBL" id="CP119316">
    <property type="protein sequence ID" value="WEK45941.1"/>
    <property type="molecule type" value="Genomic_DNA"/>
</dbReference>
<dbReference type="Pfam" id="PF04191">
    <property type="entry name" value="PEMT"/>
    <property type="match status" value="1"/>
</dbReference>
<keyword evidence="3 5" id="KW-1133">Transmembrane helix</keyword>
<evidence type="ECO:0000313" key="7">
    <source>
        <dbReference type="EMBL" id="WEK45941.1"/>
    </source>
</evidence>
<reference evidence="7" key="1">
    <citation type="submission" date="2023-03" db="EMBL/GenBank/DDBJ databases">
        <title>Andean soil-derived lignocellulolytic bacterial consortium as a source of novel taxa and putative plastic-active enzymes.</title>
        <authorList>
            <person name="Diaz-Garcia L."/>
            <person name="Chuvochina M."/>
            <person name="Feuerriegel G."/>
            <person name="Bunk B."/>
            <person name="Sproer C."/>
            <person name="Streit W.R."/>
            <person name="Rodriguez L.M."/>
            <person name="Overmann J."/>
            <person name="Jimenez D.J."/>
        </authorList>
    </citation>
    <scope>NUCLEOTIDE SEQUENCE</scope>
    <source>
        <strain evidence="7">MAG 26</strain>
    </source>
</reference>
<dbReference type="PROSITE" id="PS51819">
    <property type="entry name" value="VOC"/>
    <property type="match status" value="1"/>
</dbReference>
<evidence type="ECO:0000259" key="6">
    <source>
        <dbReference type="PROSITE" id="PS51819"/>
    </source>
</evidence>
<keyword evidence="4 5" id="KW-0472">Membrane</keyword>
<dbReference type="InterPro" id="IPR037523">
    <property type="entry name" value="VOC_core"/>
</dbReference>
<evidence type="ECO:0000256" key="3">
    <source>
        <dbReference type="ARBA" id="ARBA00022989"/>
    </source>
</evidence>
<proteinExistence type="predicted"/>
<dbReference type="PANTHER" id="PTHR12714">
    <property type="entry name" value="PROTEIN-S ISOPRENYLCYSTEINE O-METHYLTRANSFERASE"/>
    <property type="match status" value="1"/>
</dbReference>
<keyword evidence="7" id="KW-0808">Transferase</keyword>
<keyword evidence="2 5" id="KW-0812">Transmembrane</keyword>
<dbReference type="GO" id="GO:0008168">
    <property type="term" value="F:methyltransferase activity"/>
    <property type="evidence" value="ECO:0007669"/>
    <property type="project" value="UniProtKB-KW"/>
</dbReference>
<feature type="domain" description="VOC" evidence="6">
    <location>
        <begin position="1"/>
        <end position="120"/>
    </location>
</feature>
<dbReference type="GO" id="GO:0032259">
    <property type="term" value="P:methylation"/>
    <property type="evidence" value="ECO:0007669"/>
    <property type="project" value="UniProtKB-KW"/>
</dbReference>
<keyword evidence="7" id="KW-0489">Methyltransferase</keyword>
<accession>A0AAJ6BNF9</accession>
<dbReference type="KEGG" id="acob:P0Y56_13020"/>
<feature type="transmembrane region" description="Helical" evidence="5">
    <location>
        <begin position="231"/>
        <end position="262"/>
    </location>
</feature>
<dbReference type="GO" id="GO:0012505">
    <property type="term" value="C:endomembrane system"/>
    <property type="evidence" value="ECO:0007669"/>
    <property type="project" value="UniProtKB-SubCell"/>
</dbReference>
<gene>
    <name evidence="7" type="ORF">P0Y56_13020</name>
</gene>
<comment type="subcellular location">
    <subcellularLocation>
        <location evidence="1">Endomembrane system</location>
        <topology evidence="1">Multi-pass membrane protein</topology>
    </subcellularLocation>
</comment>
<dbReference type="Gene3D" id="1.20.120.1630">
    <property type="match status" value="1"/>
</dbReference>
<organism evidence="7 8">
    <name type="scientific">Candidatus Andeanibacterium colombiense</name>
    <dbReference type="NCBI Taxonomy" id="3121345"/>
    <lineage>
        <taxon>Bacteria</taxon>
        <taxon>Pseudomonadati</taxon>
        <taxon>Pseudomonadota</taxon>
        <taxon>Alphaproteobacteria</taxon>
        <taxon>Sphingomonadales</taxon>
        <taxon>Sphingomonadaceae</taxon>
        <taxon>Candidatus Andeanibacterium</taxon>
    </lineage>
</organism>
<evidence type="ECO:0000256" key="4">
    <source>
        <dbReference type="ARBA" id="ARBA00023136"/>
    </source>
</evidence>
<dbReference type="Proteomes" id="UP001218362">
    <property type="component" value="Chromosome"/>
</dbReference>
<dbReference type="Gene3D" id="3.10.180.10">
    <property type="entry name" value="2,3-Dihydroxybiphenyl 1,2-Dioxygenase, domain 1"/>
    <property type="match status" value="1"/>
</dbReference>
<dbReference type="InterPro" id="IPR029068">
    <property type="entry name" value="Glyas_Bleomycin-R_OHBP_Dase"/>
</dbReference>
<dbReference type="InterPro" id="IPR007318">
    <property type="entry name" value="Phopholipid_MeTrfase"/>
</dbReference>
<dbReference type="SUPFAM" id="SSF54593">
    <property type="entry name" value="Glyoxalase/Bleomycin resistance protein/Dihydroxybiphenyl dioxygenase"/>
    <property type="match status" value="1"/>
</dbReference>
<evidence type="ECO:0000256" key="2">
    <source>
        <dbReference type="ARBA" id="ARBA00022692"/>
    </source>
</evidence>
<feature type="transmembrane region" description="Helical" evidence="5">
    <location>
        <begin position="148"/>
        <end position="168"/>
    </location>
</feature>
<dbReference type="AlphaFoldDB" id="A0AAJ6BNF9"/>
<evidence type="ECO:0000256" key="5">
    <source>
        <dbReference type="SAM" id="Phobius"/>
    </source>
</evidence>